<dbReference type="Proteomes" id="UP001501147">
    <property type="component" value="Unassembled WGS sequence"/>
</dbReference>
<evidence type="ECO:0000313" key="1">
    <source>
        <dbReference type="EMBL" id="GAA4771031.1"/>
    </source>
</evidence>
<evidence type="ECO:0000313" key="2">
    <source>
        <dbReference type="Proteomes" id="UP001501147"/>
    </source>
</evidence>
<dbReference type="InterPro" id="IPR019587">
    <property type="entry name" value="Polyketide_cyclase/dehydratase"/>
</dbReference>
<reference evidence="2" key="1">
    <citation type="journal article" date="2019" name="Int. J. Syst. Evol. Microbiol.">
        <title>The Global Catalogue of Microorganisms (GCM) 10K type strain sequencing project: providing services to taxonomists for standard genome sequencing and annotation.</title>
        <authorList>
            <consortium name="The Broad Institute Genomics Platform"/>
            <consortium name="The Broad Institute Genome Sequencing Center for Infectious Disease"/>
            <person name="Wu L."/>
            <person name="Ma J."/>
        </authorList>
    </citation>
    <scope>NUCLEOTIDE SEQUENCE [LARGE SCALE GENOMIC DNA]</scope>
    <source>
        <strain evidence="2">JCM 18324</strain>
    </source>
</reference>
<sequence length="185" mass="20261">MSNQTTADTGVTAPLFASRAEIRVAAAPDAVYRIVSDLPRSGEWSPECRGGSWVTGEAGAVGSVFRGENERSPEVVAWAPVVRGTWTTHAEVVAAEPGRTFRWAMHDSRGERQQSVWAFDVEPDGDGTLLVHHFRMDAPTEGIRGITAEMDDDRKRAFFAEWGEKVAGDLAETLHRIRAVIEKNG</sequence>
<dbReference type="SUPFAM" id="SSF55961">
    <property type="entry name" value="Bet v1-like"/>
    <property type="match status" value="1"/>
</dbReference>
<dbReference type="InterPro" id="IPR023393">
    <property type="entry name" value="START-like_dom_sf"/>
</dbReference>
<dbReference type="Pfam" id="PF10604">
    <property type="entry name" value="Polyketide_cyc2"/>
    <property type="match status" value="1"/>
</dbReference>
<organism evidence="1 2">
    <name type="scientific">Streptomyces sanyensis</name>
    <dbReference type="NCBI Taxonomy" id="568869"/>
    <lineage>
        <taxon>Bacteria</taxon>
        <taxon>Bacillati</taxon>
        <taxon>Actinomycetota</taxon>
        <taxon>Actinomycetes</taxon>
        <taxon>Kitasatosporales</taxon>
        <taxon>Streptomycetaceae</taxon>
        <taxon>Streptomyces</taxon>
    </lineage>
</organism>
<protein>
    <submittedName>
        <fullName evidence="1">SRPBCC family protein</fullName>
    </submittedName>
</protein>
<comment type="caution">
    <text evidence="1">The sequence shown here is derived from an EMBL/GenBank/DDBJ whole genome shotgun (WGS) entry which is preliminary data.</text>
</comment>
<gene>
    <name evidence="1" type="ORF">GCM10023329_17770</name>
</gene>
<keyword evidence="2" id="KW-1185">Reference proteome</keyword>
<dbReference type="CDD" id="cd07812">
    <property type="entry name" value="SRPBCC"/>
    <property type="match status" value="1"/>
</dbReference>
<dbReference type="Gene3D" id="3.30.530.20">
    <property type="match status" value="1"/>
</dbReference>
<dbReference type="RefSeq" id="WP_345611753.1">
    <property type="nucleotide sequence ID" value="NZ_BAABJV010000003.1"/>
</dbReference>
<dbReference type="EMBL" id="BAABJV010000003">
    <property type="protein sequence ID" value="GAA4771031.1"/>
    <property type="molecule type" value="Genomic_DNA"/>
</dbReference>
<name>A0ABP9A1K2_9ACTN</name>
<proteinExistence type="predicted"/>
<accession>A0ABP9A1K2</accession>